<dbReference type="RefSeq" id="WP_020583475.1">
    <property type="nucleotide sequence ID" value="NZ_JOJP01000001.1"/>
</dbReference>
<dbReference type="SMART" id="SM00465">
    <property type="entry name" value="GIYc"/>
    <property type="match status" value="1"/>
</dbReference>
<gene>
    <name evidence="7 11" type="primary">uvrC</name>
    <name evidence="11" type="ORF">GV64_14350</name>
</gene>
<dbReference type="FunFam" id="3.40.1440.10:FF:000001">
    <property type="entry name" value="UvrABC system protein C"/>
    <property type="match status" value="1"/>
</dbReference>
<dbReference type="Pfam" id="PF02151">
    <property type="entry name" value="UVR"/>
    <property type="match status" value="1"/>
</dbReference>
<dbReference type="InterPro" id="IPR004791">
    <property type="entry name" value="UvrC"/>
</dbReference>
<dbReference type="Pfam" id="PF08459">
    <property type="entry name" value="UvrC_RNaseH_dom"/>
    <property type="match status" value="1"/>
</dbReference>
<evidence type="ECO:0000313" key="11">
    <source>
        <dbReference type="EMBL" id="KEI71763.1"/>
    </source>
</evidence>
<dbReference type="AlphaFoldDB" id="A0A081KC87"/>
<name>A0A081KC87_9GAMM</name>
<protein>
    <recommendedName>
        <fullName evidence="7">UvrABC system protein C</fullName>
        <shortName evidence="7">Protein UvrC</shortName>
    </recommendedName>
    <alternativeName>
        <fullName evidence="7">Excinuclease ABC subunit C</fullName>
    </alternativeName>
</protein>
<keyword evidence="2 7" id="KW-0227">DNA damage</keyword>
<dbReference type="SUPFAM" id="SSF46600">
    <property type="entry name" value="C-terminal UvrC-binding domain of UvrB"/>
    <property type="match status" value="1"/>
</dbReference>
<organism evidence="11 12">
    <name type="scientific">Endozoicomonas elysicola</name>
    <dbReference type="NCBI Taxonomy" id="305900"/>
    <lineage>
        <taxon>Bacteria</taxon>
        <taxon>Pseudomonadati</taxon>
        <taxon>Pseudomonadota</taxon>
        <taxon>Gammaproteobacteria</taxon>
        <taxon>Oceanospirillales</taxon>
        <taxon>Endozoicomonadaceae</taxon>
        <taxon>Endozoicomonas</taxon>
    </lineage>
</organism>
<comment type="subcellular location">
    <subcellularLocation>
        <location evidence="7">Cytoplasm</location>
    </subcellularLocation>
</comment>
<evidence type="ECO:0000256" key="6">
    <source>
        <dbReference type="ARBA" id="ARBA00023236"/>
    </source>
</evidence>
<dbReference type="NCBIfam" id="TIGR00194">
    <property type="entry name" value="uvrC"/>
    <property type="match status" value="1"/>
</dbReference>
<dbReference type="Pfam" id="PF22920">
    <property type="entry name" value="UvrC_RNaseH"/>
    <property type="match status" value="1"/>
</dbReference>
<dbReference type="SMART" id="SM00278">
    <property type="entry name" value="HhH1"/>
    <property type="match status" value="2"/>
</dbReference>
<dbReference type="Proteomes" id="UP000027997">
    <property type="component" value="Unassembled WGS sequence"/>
</dbReference>
<dbReference type="PROSITE" id="PS50164">
    <property type="entry name" value="GIY_YIG"/>
    <property type="match status" value="1"/>
</dbReference>
<dbReference type="GO" id="GO:0005737">
    <property type="term" value="C:cytoplasm"/>
    <property type="evidence" value="ECO:0007669"/>
    <property type="project" value="UniProtKB-SubCell"/>
</dbReference>
<feature type="domain" description="UVR" evidence="8">
    <location>
        <begin position="209"/>
        <end position="244"/>
    </location>
</feature>
<dbReference type="GO" id="GO:0003677">
    <property type="term" value="F:DNA binding"/>
    <property type="evidence" value="ECO:0007669"/>
    <property type="project" value="UniProtKB-UniRule"/>
</dbReference>
<dbReference type="Gene3D" id="1.10.150.20">
    <property type="entry name" value="5' to 3' exonuclease, C-terminal subdomain"/>
    <property type="match status" value="1"/>
</dbReference>
<dbReference type="PROSITE" id="PS50165">
    <property type="entry name" value="UVRC"/>
    <property type="match status" value="1"/>
</dbReference>
<sequence>MADSEGNKTFDHKAFLEKASSRPGVYDMRDQKGKTLYIGKAKNLKNRLSSYFRATGLTTKTMALVSKIADIQLTITHTETEALLLEQNLIKDRKPPYNILLRDDKSYPYIYISGDSDFPRMDSCRGRKRQKGHYYGPYPSGGAVRESLHLLQKIFKVRQCSDSYFRNRTRPCLQYQIDRCKAPCVGLVTQEEYRQDISDTQQFLEGKSQQLIRSLIKRMETAAEELDFEEAAAVRDKINHLRAVQEQQSVTKSAGDIDVIGFAQIAGNSCFDVLFVRSGRVLGHKYYFPDFKIEAASADHLEDFMAQFYVRLFASRDLPDEIVVPFELPGADTIENAITSVSGKKIKIKSKVRSDRYDWLSLANKNAQQNLESHLASKSHLAKRFSQLQGLMGIDDPILRMECFDISHTMGEATVASCVVFGPEGPINSEYRRFNIADIEPGDDYAAMAAALDKRYRKLALNPEGEGVKPDLIVIDGGKGQLSKASEVMSQLNLAIPLLGVAKGVTRKAGLETLLYKSKELNPAGHEAALLLIQQIRDEAHRFAITGHRQRRQKARKRSILEDIPGIGGKRRSALLKFFGGREGVSNATVDELKKVEGISLKLAQQIHDYLHND</sequence>
<dbReference type="PANTHER" id="PTHR30562:SF1">
    <property type="entry name" value="UVRABC SYSTEM PROTEIN C"/>
    <property type="match status" value="1"/>
</dbReference>
<dbReference type="InterPro" id="IPR001162">
    <property type="entry name" value="UvrC_RNase_H_dom"/>
</dbReference>
<dbReference type="Pfam" id="PF14520">
    <property type="entry name" value="HHH_5"/>
    <property type="match status" value="1"/>
</dbReference>
<dbReference type="GO" id="GO:0009432">
    <property type="term" value="P:SOS response"/>
    <property type="evidence" value="ECO:0007669"/>
    <property type="project" value="UniProtKB-UniRule"/>
</dbReference>
<dbReference type="InterPro" id="IPR003583">
    <property type="entry name" value="Hlx-hairpin-Hlx_DNA-bd_motif"/>
</dbReference>
<evidence type="ECO:0000259" key="8">
    <source>
        <dbReference type="PROSITE" id="PS50151"/>
    </source>
</evidence>
<evidence type="ECO:0000256" key="5">
    <source>
        <dbReference type="ARBA" id="ARBA00023204"/>
    </source>
</evidence>
<accession>A0A081KC87</accession>
<dbReference type="EMBL" id="JOJP01000001">
    <property type="protein sequence ID" value="KEI71763.1"/>
    <property type="molecule type" value="Genomic_DNA"/>
</dbReference>
<dbReference type="Gene3D" id="3.40.1440.10">
    <property type="entry name" value="GIY-YIG endonuclease"/>
    <property type="match status" value="1"/>
</dbReference>
<dbReference type="PANTHER" id="PTHR30562">
    <property type="entry name" value="UVRC/OXIDOREDUCTASE"/>
    <property type="match status" value="1"/>
</dbReference>
<dbReference type="CDD" id="cd10434">
    <property type="entry name" value="GIY-YIG_UvrC_Cho"/>
    <property type="match status" value="1"/>
</dbReference>
<keyword evidence="12" id="KW-1185">Reference proteome</keyword>
<dbReference type="STRING" id="305900.GV64_14350"/>
<feature type="domain" description="UvrC family homology region profile" evidence="10">
    <location>
        <begin position="259"/>
        <end position="489"/>
    </location>
</feature>
<keyword evidence="4 7" id="KW-0267">Excision nuclease</keyword>
<evidence type="ECO:0000256" key="2">
    <source>
        <dbReference type="ARBA" id="ARBA00022763"/>
    </source>
</evidence>
<dbReference type="HAMAP" id="MF_00203">
    <property type="entry name" value="UvrC"/>
    <property type="match status" value="1"/>
</dbReference>
<dbReference type="InterPro" id="IPR001943">
    <property type="entry name" value="UVR_dom"/>
</dbReference>
<evidence type="ECO:0000256" key="1">
    <source>
        <dbReference type="ARBA" id="ARBA00022490"/>
    </source>
</evidence>
<keyword evidence="3 7" id="KW-0228">DNA excision</keyword>
<evidence type="ECO:0000259" key="9">
    <source>
        <dbReference type="PROSITE" id="PS50164"/>
    </source>
</evidence>
<dbReference type="FunFam" id="3.30.420.340:FF:000001">
    <property type="entry name" value="UvrABC system protein C"/>
    <property type="match status" value="1"/>
</dbReference>
<dbReference type="Gene3D" id="3.30.420.340">
    <property type="entry name" value="UvrC, RNAse H endonuclease domain"/>
    <property type="match status" value="1"/>
</dbReference>
<evidence type="ECO:0000259" key="10">
    <source>
        <dbReference type="PROSITE" id="PS50165"/>
    </source>
</evidence>
<dbReference type="InterPro" id="IPR036876">
    <property type="entry name" value="UVR_dom_sf"/>
</dbReference>
<dbReference type="GO" id="GO:0009381">
    <property type="term" value="F:excinuclease ABC activity"/>
    <property type="evidence" value="ECO:0007669"/>
    <property type="project" value="UniProtKB-UniRule"/>
</dbReference>
<dbReference type="FunFam" id="4.10.860.10:FF:000002">
    <property type="entry name" value="UvrABC system protein C"/>
    <property type="match status" value="1"/>
</dbReference>
<dbReference type="InterPro" id="IPR038476">
    <property type="entry name" value="UvrC_RNase_H_dom_sf"/>
</dbReference>
<comment type="caution">
    <text evidence="11">The sequence shown here is derived from an EMBL/GenBank/DDBJ whole genome shotgun (WGS) entry which is preliminary data.</text>
</comment>
<comment type="subunit">
    <text evidence="7">Interacts with UvrB in an incision complex.</text>
</comment>
<evidence type="ECO:0000313" key="12">
    <source>
        <dbReference type="Proteomes" id="UP000027997"/>
    </source>
</evidence>
<keyword evidence="6 7" id="KW-0742">SOS response</keyword>
<dbReference type="GO" id="GO:0006289">
    <property type="term" value="P:nucleotide-excision repair"/>
    <property type="evidence" value="ECO:0007669"/>
    <property type="project" value="UniProtKB-UniRule"/>
</dbReference>
<dbReference type="SUPFAM" id="SSF82771">
    <property type="entry name" value="GIY-YIG endonuclease"/>
    <property type="match status" value="1"/>
</dbReference>
<dbReference type="InterPro" id="IPR047296">
    <property type="entry name" value="GIY-YIG_UvrC_Cho"/>
</dbReference>
<keyword evidence="5 7" id="KW-0234">DNA repair</keyword>
<dbReference type="InterPro" id="IPR010994">
    <property type="entry name" value="RuvA_2-like"/>
</dbReference>
<dbReference type="InterPro" id="IPR050066">
    <property type="entry name" value="UvrABC_protein_C"/>
</dbReference>
<dbReference type="eggNOG" id="COG0322">
    <property type="taxonomic scope" value="Bacteria"/>
</dbReference>
<proteinExistence type="inferred from homology"/>
<dbReference type="Gene3D" id="4.10.860.10">
    <property type="entry name" value="UVR domain"/>
    <property type="match status" value="1"/>
</dbReference>
<dbReference type="NCBIfam" id="NF001824">
    <property type="entry name" value="PRK00558.1-5"/>
    <property type="match status" value="1"/>
</dbReference>
<dbReference type="InterPro" id="IPR035901">
    <property type="entry name" value="GIY-YIG_endonuc_sf"/>
</dbReference>
<reference evidence="11 12" key="1">
    <citation type="submission" date="2014-06" db="EMBL/GenBank/DDBJ databases">
        <title>Whole Genome Sequences of Three Symbiotic Endozoicomonas Bacteria.</title>
        <authorList>
            <person name="Neave M.J."/>
            <person name="Apprill A."/>
            <person name="Voolstra C.R."/>
        </authorList>
    </citation>
    <scope>NUCLEOTIDE SEQUENCE [LARGE SCALE GENOMIC DNA]</scope>
    <source>
        <strain evidence="11 12">DSM 22380</strain>
    </source>
</reference>
<dbReference type="PROSITE" id="PS50151">
    <property type="entry name" value="UVR"/>
    <property type="match status" value="1"/>
</dbReference>
<dbReference type="InterPro" id="IPR000305">
    <property type="entry name" value="GIY-YIG_endonuc"/>
</dbReference>
<feature type="domain" description="GIY-YIG" evidence="9">
    <location>
        <begin position="21"/>
        <end position="99"/>
    </location>
</feature>
<evidence type="ECO:0000256" key="4">
    <source>
        <dbReference type="ARBA" id="ARBA00022881"/>
    </source>
</evidence>
<evidence type="ECO:0000256" key="3">
    <source>
        <dbReference type="ARBA" id="ARBA00022769"/>
    </source>
</evidence>
<dbReference type="SUPFAM" id="SSF47781">
    <property type="entry name" value="RuvA domain 2-like"/>
    <property type="match status" value="1"/>
</dbReference>
<comment type="similarity">
    <text evidence="7">Belongs to the UvrC family.</text>
</comment>
<keyword evidence="1 7" id="KW-0963">Cytoplasm</keyword>
<dbReference type="Pfam" id="PF01541">
    <property type="entry name" value="GIY-YIG"/>
    <property type="match status" value="1"/>
</dbReference>
<comment type="function">
    <text evidence="7">The UvrABC repair system catalyzes the recognition and processing of DNA lesions. UvrC both incises the 5' and 3' sides of the lesion. The N-terminal half is responsible for the 3' incision and the C-terminal half is responsible for the 5' incision.</text>
</comment>
<dbReference type="GO" id="GO:0009380">
    <property type="term" value="C:excinuclease repair complex"/>
    <property type="evidence" value="ECO:0007669"/>
    <property type="project" value="InterPro"/>
</dbReference>
<evidence type="ECO:0000256" key="7">
    <source>
        <dbReference type="HAMAP-Rule" id="MF_00203"/>
    </source>
</evidence>